<accession>A0A0J9TK52</accession>
<sequence length="153" mass="17828">MIMGNEYSYSLSKLHKNIMQINNVDICNEYVEDISAETFLNIDNLYKLYQYFMEILRADAPHKWDQARKCAEFYKTFEGTCYLGSDDLFCKGIEKFRNGYNLTLIKANDCAPYNFLQPFPKRPEKSANTIATAAITAISFASIMTYKVNKRYR</sequence>
<dbReference type="Proteomes" id="UP000053776">
    <property type="component" value="Unassembled WGS sequence"/>
</dbReference>
<protein>
    <recommendedName>
        <fullName evidence="3">PIR Superfamily Protein</fullName>
    </recommendedName>
</protein>
<dbReference type="EMBL" id="KQ235000">
    <property type="protein sequence ID" value="KMZ95147.1"/>
    <property type="molecule type" value="Genomic_DNA"/>
</dbReference>
<organism evidence="1 2">
    <name type="scientific">Plasmodium vivax Mauritania I</name>
    <dbReference type="NCBI Taxonomy" id="1035515"/>
    <lineage>
        <taxon>Eukaryota</taxon>
        <taxon>Sar</taxon>
        <taxon>Alveolata</taxon>
        <taxon>Apicomplexa</taxon>
        <taxon>Aconoidasida</taxon>
        <taxon>Haemosporida</taxon>
        <taxon>Plasmodiidae</taxon>
        <taxon>Plasmodium</taxon>
        <taxon>Plasmodium (Plasmodium)</taxon>
    </lineage>
</organism>
<evidence type="ECO:0000313" key="2">
    <source>
        <dbReference type="Proteomes" id="UP000053776"/>
    </source>
</evidence>
<evidence type="ECO:0000313" key="1">
    <source>
        <dbReference type="EMBL" id="KMZ95147.1"/>
    </source>
</evidence>
<evidence type="ECO:0008006" key="3">
    <source>
        <dbReference type="Google" id="ProtNLM"/>
    </source>
</evidence>
<gene>
    <name evidence="1" type="ORF">PVMG_06014</name>
</gene>
<proteinExistence type="predicted"/>
<name>A0A0J9TK52_PLAVI</name>
<dbReference type="AlphaFoldDB" id="A0A0J9TK52"/>
<reference evidence="1 2" key="1">
    <citation type="submission" date="2011-08" db="EMBL/GenBank/DDBJ databases">
        <title>The Genome Sequence of Plasmodium vivax Mauritania I.</title>
        <authorList>
            <consortium name="The Broad Institute Genome Sequencing Platform"/>
            <consortium name="The Broad Institute Genome Sequencing Center for Infectious Disease"/>
            <person name="Neafsey D."/>
            <person name="Carlton J."/>
            <person name="Barnwell J."/>
            <person name="Collins W."/>
            <person name="Escalante A."/>
            <person name="Mullikin J."/>
            <person name="Saul A."/>
            <person name="Guigo R."/>
            <person name="Camara F."/>
            <person name="Young S.K."/>
            <person name="Zeng Q."/>
            <person name="Gargeya S."/>
            <person name="Fitzgerald M."/>
            <person name="Haas B."/>
            <person name="Abouelleil A."/>
            <person name="Alvarado L."/>
            <person name="Arachchi H.M."/>
            <person name="Berlin A."/>
            <person name="Brown A."/>
            <person name="Chapman S.B."/>
            <person name="Chen Z."/>
            <person name="Dunbar C."/>
            <person name="Freedman E."/>
            <person name="Gearin G."/>
            <person name="Gellesch M."/>
            <person name="Goldberg J."/>
            <person name="Griggs A."/>
            <person name="Gujja S."/>
            <person name="Heiman D."/>
            <person name="Howarth C."/>
            <person name="Larson L."/>
            <person name="Lui A."/>
            <person name="MacDonald P.J.P."/>
            <person name="Montmayeur A."/>
            <person name="Murphy C."/>
            <person name="Neiman D."/>
            <person name="Pearson M."/>
            <person name="Priest M."/>
            <person name="Roberts A."/>
            <person name="Saif S."/>
            <person name="Shea T."/>
            <person name="Shenoy N."/>
            <person name="Sisk P."/>
            <person name="Stolte C."/>
            <person name="Sykes S."/>
            <person name="Wortman J."/>
            <person name="Nusbaum C."/>
            <person name="Birren B."/>
        </authorList>
    </citation>
    <scope>NUCLEOTIDE SEQUENCE [LARGE SCALE GENOMIC DNA]</scope>
    <source>
        <strain evidence="1 2">Mauritania I</strain>
    </source>
</reference>